<reference evidence="1" key="1">
    <citation type="submission" date="2022-11" db="EMBL/GenBank/DDBJ databases">
        <title>beta-Carotene-producing bacterium, Jeongeuplla avenae sp. nov., alleviates the salt stress of Arabidopsis seedlings.</title>
        <authorList>
            <person name="Jiang L."/>
            <person name="Lee J."/>
        </authorList>
    </citation>
    <scope>NUCLEOTIDE SEQUENCE</scope>
    <source>
        <strain evidence="1">DY_R2A_6</strain>
    </source>
</reference>
<gene>
    <name evidence="1" type="ORF">OXU80_22435</name>
</gene>
<evidence type="ECO:0000313" key="2">
    <source>
        <dbReference type="Proteomes" id="UP001163223"/>
    </source>
</evidence>
<protein>
    <submittedName>
        <fullName evidence="1">LexA family transcriptional regulator</fullName>
    </submittedName>
</protein>
<sequence length="195" mass="21968">MAILMVRDFREQAGLTLEDLAGDIEISVSQLSRIETGKREARLVELQRIADRLHTKVGALIGEPTPIEVPIVSWVSAGLMHSQDPIRNVDVQRKVQISDLPPGDWMGLEVQGDSMDRIAPPGSIIVIDRKDIRPRDERFYVFGYDDDGGGTTFKRFRSGDPPRLQPFSTNPDHETIYPRNGLRVIGRVRRVITDL</sequence>
<organism evidence="1 2">
    <name type="scientific">Antarcticirhabdus aurantiaca</name>
    <dbReference type="NCBI Taxonomy" id="2606717"/>
    <lineage>
        <taxon>Bacteria</taxon>
        <taxon>Pseudomonadati</taxon>
        <taxon>Pseudomonadota</taxon>
        <taxon>Alphaproteobacteria</taxon>
        <taxon>Hyphomicrobiales</taxon>
        <taxon>Aurantimonadaceae</taxon>
        <taxon>Antarcticirhabdus</taxon>
    </lineage>
</organism>
<dbReference type="Proteomes" id="UP001163223">
    <property type="component" value="Chromosome"/>
</dbReference>
<accession>A0ACD4NKY4</accession>
<dbReference type="EMBL" id="CP113520">
    <property type="protein sequence ID" value="WAJ27573.1"/>
    <property type="molecule type" value="Genomic_DNA"/>
</dbReference>
<keyword evidence="2" id="KW-1185">Reference proteome</keyword>
<name>A0ACD4NKY4_9HYPH</name>
<evidence type="ECO:0000313" key="1">
    <source>
        <dbReference type="EMBL" id="WAJ27573.1"/>
    </source>
</evidence>
<proteinExistence type="predicted"/>